<comment type="caution">
    <text evidence="1">The sequence shown here is derived from an EMBL/GenBank/DDBJ whole genome shotgun (WGS) entry which is preliminary data.</text>
</comment>
<dbReference type="OrthoDB" id="8939517at2759"/>
<dbReference type="EMBL" id="JTDE01005867">
    <property type="protein sequence ID" value="KAF7246787.1"/>
    <property type="molecule type" value="Genomic_DNA"/>
</dbReference>
<sequence>MKTLMTDDVAKNINWRGVNNRVSIACTPLATAIFESVMKKGYHGLSHADIKRTIQRWIQKARSRIVKEVDDNNADVSAFTS</sequence>
<gene>
    <name evidence="1" type="ORF">EG68_09494</name>
</gene>
<protein>
    <submittedName>
        <fullName evidence="1">Uncharacterized protein</fullName>
    </submittedName>
</protein>
<dbReference type="AlphaFoldDB" id="A0A8S9YGU7"/>
<dbReference type="Proteomes" id="UP000822476">
    <property type="component" value="Unassembled WGS sequence"/>
</dbReference>
<accession>A0A8S9YGU7</accession>
<name>A0A8S9YGU7_9TREM</name>
<proteinExistence type="predicted"/>
<evidence type="ECO:0000313" key="2">
    <source>
        <dbReference type="Proteomes" id="UP000822476"/>
    </source>
</evidence>
<reference evidence="1" key="1">
    <citation type="submission" date="2019-07" db="EMBL/GenBank/DDBJ databases">
        <title>Annotation for the trematode Paragonimus miyazaki's.</title>
        <authorList>
            <person name="Choi Y.-J."/>
        </authorList>
    </citation>
    <scope>NUCLEOTIDE SEQUENCE</scope>
    <source>
        <strain evidence="1">Japan</strain>
    </source>
</reference>
<organism evidence="1 2">
    <name type="scientific">Paragonimus skrjabini miyazakii</name>
    <dbReference type="NCBI Taxonomy" id="59628"/>
    <lineage>
        <taxon>Eukaryota</taxon>
        <taxon>Metazoa</taxon>
        <taxon>Spiralia</taxon>
        <taxon>Lophotrochozoa</taxon>
        <taxon>Platyhelminthes</taxon>
        <taxon>Trematoda</taxon>
        <taxon>Digenea</taxon>
        <taxon>Plagiorchiida</taxon>
        <taxon>Troglotremata</taxon>
        <taxon>Troglotrematidae</taxon>
        <taxon>Paragonimus</taxon>
    </lineage>
</organism>
<keyword evidence="2" id="KW-1185">Reference proteome</keyword>
<evidence type="ECO:0000313" key="1">
    <source>
        <dbReference type="EMBL" id="KAF7246787.1"/>
    </source>
</evidence>